<name>A0A7U7GGW5_9GAMM</name>
<dbReference type="GO" id="GO:0009245">
    <property type="term" value="P:lipid A biosynthetic process"/>
    <property type="evidence" value="ECO:0007669"/>
    <property type="project" value="UniProtKB-KW"/>
</dbReference>
<keyword evidence="13" id="KW-1133">Transmembrane helix</keyword>
<evidence type="ECO:0000313" key="14">
    <source>
        <dbReference type="EMBL" id="CDH47709.1"/>
    </source>
</evidence>
<proteinExistence type="predicted"/>
<evidence type="ECO:0000256" key="10">
    <source>
        <dbReference type="ARBA" id="ARBA00022840"/>
    </source>
</evidence>
<protein>
    <recommendedName>
        <fullName evidence="4">Tetraacyldisaccharide 4'-kinase</fullName>
        <ecNumber evidence="3">2.7.1.130</ecNumber>
    </recommendedName>
    <alternativeName>
        <fullName evidence="12">Lipid A 4'-kinase</fullName>
    </alternativeName>
</protein>
<keyword evidence="9" id="KW-0418">Kinase</keyword>
<dbReference type="PANTHER" id="PTHR42724:SF1">
    <property type="entry name" value="TETRAACYLDISACCHARIDE 4'-KINASE, MITOCHONDRIAL-RELATED"/>
    <property type="match status" value="1"/>
</dbReference>
<evidence type="ECO:0000256" key="3">
    <source>
        <dbReference type="ARBA" id="ARBA00012071"/>
    </source>
</evidence>
<reference evidence="14 15" key="1">
    <citation type="journal article" date="2014" name="ISME J.">
        <title>Candidatus Competibacter-lineage genomes retrieved from metagenomes reveal functional metabolic diversity.</title>
        <authorList>
            <person name="McIlroy S.J."/>
            <person name="Albertsen M."/>
            <person name="Andresen E.K."/>
            <person name="Saunders A.M."/>
            <person name="Kristiansen R."/>
            <person name="Stokholm-Bjerregaard M."/>
            <person name="Nielsen K.L."/>
            <person name="Nielsen P.H."/>
        </authorList>
    </citation>
    <scope>NUCLEOTIDE SEQUENCE [LARGE SCALE GENOMIC DNA]</scope>
    <source>
        <strain evidence="14 15">Run_B_J11</strain>
    </source>
</reference>
<dbReference type="GO" id="GO:0005886">
    <property type="term" value="C:plasma membrane"/>
    <property type="evidence" value="ECO:0007669"/>
    <property type="project" value="TreeGrafter"/>
</dbReference>
<keyword evidence="13" id="KW-0812">Transmembrane</keyword>
<organism evidence="14 15">
    <name type="scientific">Candidatus Contendobacter odensis Run_B_J11</name>
    <dbReference type="NCBI Taxonomy" id="1400861"/>
    <lineage>
        <taxon>Bacteria</taxon>
        <taxon>Pseudomonadati</taxon>
        <taxon>Pseudomonadota</taxon>
        <taxon>Gammaproteobacteria</taxon>
        <taxon>Candidatus Competibacteraceae</taxon>
        <taxon>Candidatus Contendibacter</taxon>
    </lineage>
</organism>
<accession>A0A7U7GGW5</accession>
<gene>
    <name evidence="14" type="ORF">BN874_900013</name>
</gene>
<dbReference type="GO" id="GO:0005524">
    <property type="term" value="F:ATP binding"/>
    <property type="evidence" value="ECO:0007669"/>
    <property type="project" value="UniProtKB-KW"/>
</dbReference>
<dbReference type="InterPro" id="IPR003758">
    <property type="entry name" value="LpxK"/>
</dbReference>
<evidence type="ECO:0000256" key="9">
    <source>
        <dbReference type="ARBA" id="ARBA00022777"/>
    </source>
</evidence>
<dbReference type="AlphaFoldDB" id="A0A7U7GGW5"/>
<keyword evidence="13" id="KW-0472">Membrane</keyword>
<evidence type="ECO:0000256" key="11">
    <source>
        <dbReference type="ARBA" id="ARBA00023098"/>
    </source>
</evidence>
<sequence length="140" mass="15601">MNWLDRYGYSLNLVAVLLWPISLLFGVAVRLRRGLYHYGFRSSEAIGVPLIVVGNISVGGTGKTPLVARLVELLREAGYQPGVISRGYGGRSEQWPRHVVADSDPRQVGDGRVMWSLTATRARSATSRCCWRSAAVVRWW</sequence>
<dbReference type="EMBL" id="CBTK010000310">
    <property type="protein sequence ID" value="CDH47709.1"/>
    <property type="molecule type" value="Genomic_DNA"/>
</dbReference>
<evidence type="ECO:0000256" key="6">
    <source>
        <dbReference type="ARBA" id="ARBA00022556"/>
    </source>
</evidence>
<evidence type="ECO:0000256" key="13">
    <source>
        <dbReference type="SAM" id="Phobius"/>
    </source>
</evidence>
<evidence type="ECO:0000256" key="1">
    <source>
        <dbReference type="ARBA" id="ARBA00002274"/>
    </source>
</evidence>
<dbReference type="GO" id="GO:0009029">
    <property type="term" value="F:lipid-A 4'-kinase activity"/>
    <property type="evidence" value="ECO:0007669"/>
    <property type="project" value="UniProtKB-EC"/>
</dbReference>
<evidence type="ECO:0000256" key="12">
    <source>
        <dbReference type="ARBA" id="ARBA00029757"/>
    </source>
</evidence>
<keyword evidence="6" id="KW-0441">Lipid A biosynthesis</keyword>
<dbReference type="Proteomes" id="UP000019184">
    <property type="component" value="Unassembled WGS sequence"/>
</dbReference>
<keyword evidence="10" id="KW-0067">ATP-binding</keyword>
<dbReference type="InterPro" id="IPR027417">
    <property type="entry name" value="P-loop_NTPase"/>
</dbReference>
<evidence type="ECO:0000256" key="4">
    <source>
        <dbReference type="ARBA" id="ARBA00016436"/>
    </source>
</evidence>
<dbReference type="GO" id="GO:0009244">
    <property type="term" value="P:lipopolysaccharide core region biosynthetic process"/>
    <property type="evidence" value="ECO:0007669"/>
    <property type="project" value="TreeGrafter"/>
</dbReference>
<keyword evidence="11" id="KW-0443">Lipid metabolism</keyword>
<keyword evidence="5" id="KW-0444">Lipid biosynthesis</keyword>
<dbReference type="EC" id="2.7.1.130" evidence="3"/>
<dbReference type="Pfam" id="PF02606">
    <property type="entry name" value="LpxK"/>
    <property type="match status" value="1"/>
</dbReference>
<evidence type="ECO:0000256" key="2">
    <source>
        <dbReference type="ARBA" id="ARBA00004870"/>
    </source>
</evidence>
<comment type="caution">
    <text evidence="14">The sequence shown here is derived from an EMBL/GenBank/DDBJ whole genome shotgun (WGS) entry which is preliminary data.</text>
</comment>
<feature type="transmembrane region" description="Helical" evidence="13">
    <location>
        <begin position="12"/>
        <end position="31"/>
    </location>
</feature>
<dbReference type="UniPathway" id="UPA00359">
    <property type="reaction ID" value="UER00482"/>
</dbReference>
<keyword evidence="8" id="KW-0547">Nucleotide-binding</keyword>
<evidence type="ECO:0000256" key="7">
    <source>
        <dbReference type="ARBA" id="ARBA00022679"/>
    </source>
</evidence>
<evidence type="ECO:0000256" key="8">
    <source>
        <dbReference type="ARBA" id="ARBA00022741"/>
    </source>
</evidence>
<comment type="function">
    <text evidence="1">Transfers the gamma-phosphate of ATP to the 4'-position of a tetraacyldisaccharide 1-phosphate intermediate (termed DS-1-P) to form tetraacyldisaccharide 1,4'-bis-phosphate (lipid IVA).</text>
</comment>
<dbReference type="SUPFAM" id="SSF52540">
    <property type="entry name" value="P-loop containing nucleoside triphosphate hydrolases"/>
    <property type="match status" value="1"/>
</dbReference>
<evidence type="ECO:0000256" key="5">
    <source>
        <dbReference type="ARBA" id="ARBA00022516"/>
    </source>
</evidence>
<evidence type="ECO:0000313" key="15">
    <source>
        <dbReference type="Proteomes" id="UP000019184"/>
    </source>
</evidence>
<comment type="pathway">
    <text evidence="2">Glycolipid biosynthesis; lipid IV(A) biosynthesis; lipid IV(A) from (3R)-3-hydroxytetradecanoyl-[acyl-carrier-protein] and UDP-N-acetyl-alpha-D-glucosamine: step 6/6.</text>
</comment>
<keyword evidence="7 14" id="KW-0808">Transferase</keyword>
<keyword evidence="15" id="KW-1185">Reference proteome</keyword>
<dbReference type="PANTHER" id="PTHR42724">
    <property type="entry name" value="TETRAACYLDISACCHARIDE 4'-KINASE"/>
    <property type="match status" value="1"/>
</dbReference>